<evidence type="ECO:0000313" key="1">
    <source>
        <dbReference type="EMBL" id="MBB4650636.1"/>
    </source>
</evidence>
<protein>
    <submittedName>
        <fullName evidence="1">Uncharacterized protein</fullName>
    </submittedName>
</protein>
<evidence type="ECO:0000313" key="2">
    <source>
        <dbReference type="Proteomes" id="UP000539538"/>
    </source>
</evidence>
<organism evidence="1 2">
    <name type="scientific">Aminobacter niigataensis</name>
    <dbReference type="NCBI Taxonomy" id="83265"/>
    <lineage>
        <taxon>Bacteria</taxon>
        <taxon>Pseudomonadati</taxon>
        <taxon>Pseudomonadota</taxon>
        <taxon>Alphaproteobacteria</taxon>
        <taxon>Hyphomicrobiales</taxon>
        <taxon>Phyllobacteriaceae</taxon>
        <taxon>Aminobacter</taxon>
    </lineage>
</organism>
<reference evidence="1 2" key="1">
    <citation type="submission" date="2020-08" db="EMBL/GenBank/DDBJ databases">
        <title>Genomic Encyclopedia of Type Strains, Phase IV (KMG-IV): sequencing the most valuable type-strain genomes for metagenomic binning, comparative biology and taxonomic classification.</title>
        <authorList>
            <person name="Goeker M."/>
        </authorList>
    </citation>
    <scope>NUCLEOTIDE SEQUENCE [LARGE SCALE GENOMIC DNA]</scope>
    <source>
        <strain evidence="1 2">DSM 7050</strain>
    </source>
</reference>
<accession>A0ABR6L1J5</accession>
<proteinExistence type="predicted"/>
<dbReference type="Proteomes" id="UP000539538">
    <property type="component" value="Unassembled WGS sequence"/>
</dbReference>
<comment type="caution">
    <text evidence="1">The sequence shown here is derived from an EMBL/GenBank/DDBJ whole genome shotgun (WGS) entry which is preliminary data.</text>
</comment>
<sequence length="54" mass="5533">MPTATSEIGGNAYAFVILGRSRSAANCADPGIHAVTLKSLGGAEYCRSHQACAH</sequence>
<name>A0ABR6L1J5_9HYPH</name>
<dbReference type="EMBL" id="JACHOT010000002">
    <property type="protein sequence ID" value="MBB4650636.1"/>
    <property type="molecule type" value="Genomic_DNA"/>
</dbReference>
<gene>
    <name evidence="1" type="ORF">GGQ99_002391</name>
</gene>
<keyword evidence="2" id="KW-1185">Reference proteome</keyword>